<evidence type="ECO:0000256" key="5">
    <source>
        <dbReference type="ARBA" id="ARBA00037974"/>
    </source>
</evidence>
<dbReference type="Pfam" id="PF00155">
    <property type="entry name" value="Aminotran_1_2"/>
    <property type="match status" value="1"/>
</dbReference>
<feature type="domain" description="Aminotransferase class I/classII large" evidence="6">
    <location>
        <begin position="57"/>
        <end position="382"/>
    </location>
</feature>
<proteinExistence type="inferred from homology"/>
<gene>
    <name evidence="7" type="ordered locus">Dshi_0178</name>
</gene>
<comment type="similarity">
    <text evidence="5">Belongs to the class-II pyridoxal-phosphate-dependent aminotransferase family. MalY/PatB cystathionine beta-lyase subfamily.</text>
</comment>
<dbReference type="NCBIfam" id="TIGR04350">
    <property type="entry name" value="C_S_lyase_PatB"/>
    <property type="match status" value="1"/>
</dbReference>
<organism evidence="7 8">
    <name type="scientific">Dinoroseobacter shibae (strain DSM 16493 / NCIMB 14021 / DFL 12)</name>
    <dbReference type="NCBI Taxonomy" id="398580"/>
    <lineage>
        <taxon>Bacteria</taxon>
        <taxon>Pseudomonadati</taxon>
        <taxon>Pseudomonadota</taxon>
        <taxon>Alphaproteobacteria</taxon>
        <taxon>Rhodobacterales</taxon>
        <taxon>Roseobacteraceae</taxon>
        <taxon>Dinoroseobacter</taxon>
    </lineage>
</organism>
<reference evidence="8" key="1">
    <citation type="journal article" date="2010" name="ISME J.">
        <title>The complete genome sequence of the algal symbiont Dinoroseobacter shibae: a hitchhiker's guide to life in the sea.</title>
        <authorList>
            <person name="Wagner-Dobler I."/>
            <person name="Ballhausen B."/>
            <person name="Berger M."/>
            <person name="Brinkhoff T."/>
            <person name="Buchholz I."/>
            <person name="Bunk B."/>
            <person name="Cypionka H."/>
            <person name="Daniel R."/>
            <person name="Drepper T."/>
            <person name="Gerdts G."/>
            <person name="Hahnke S."/>
            <person name="Han C."/>
            <person name="Jahn D."/>
            <person name="Kalhoefer D."/>
            <person name="Kiss H."/>
            <person name="Klenk H.P."/>
            <person name="Kyrpides N."/>
            <person name="Liebl W."/>
            <person name="Liesegang H."/>
            <person name="Meincke L."/>
            <person name="Pati A."/>
            <person name="Petersen J."/>
            <person name="Piekarski T."/>
            <person name="Pommerenke C."/>
            <person name="Pradella S."/>
            <person name="Pukall R."/>
            <person name="Rabus R."/>
            <person name="Stackebrandt E."/>
            <person name="Thole S."/>
            <person name="Thompson L."/>
            <person name="Tielen P."/>
            <person name="Tomasch J."/>
            <person name="von Jan M."/>
            <person name="Wanphrut N."/>
            <person name="Wichels A."/>
            <person name="Zech H."/>
            <person name="Simon M."/>
        </authorList>
    </citation>
    <scope>NUCLEOTIDE SEQUENCE [LARGE SCALE GENOMIC DNA]</scope>
    <source>
        <strain evidence="8">DSM 16493 / NCIMB 14021 / DFL 12</strain>
    </source>
</reference>
<comment type="cofactor">
    <cofactor evidence="1">
        <name>pyridoxal 5'-phosphate</name>
        <dbReference type="ChEBI" id="CHEBI:597326"/>
    </cofactor>
</comment>
<evidence type="ECO:0000259" key="6">
    <source>
        <dbReference type="Pfam" id="PF00155"/>
    </source>
</evidence>
<evidence type="ECO:0000313" key="8">
    <source>
        <dbReference type="Proteomes" id="UP000006833"/>
    </source>
</evidence>
<accession>A8LLB7</accession>
<dbReference type="InterPro" id="IPR051798">
    <property type="entry name" value="Class-II_PLP-Dep_Aminotrans"/>
</dbReference>
<dbReference type="OrthoDB" id="3224382at2"/>
<evidence type="ECO:0000256" key="1">
    <source>
        <dbReference type="ARBA" id="ARBA00001933"/>
    </source>
</evidence>
<dbReference type="Gene3D" id="3.90.1150.10">
    <property type="entry name" value="Aspartate Aminotransferase, domain 1"/>
    <property type="match status" value="1"/>
</dbReference>
<dbReference type="CDD" id="cd00609">
    <property type="entry name" value="AAT_like"/>
    <property type="match status" value="1"/>
</dbReference>
<dbReference type="InterPro" id="IPR027619">
    <property type="entry name" value="C-S_lyase_PatB-like"/>
</dbReference>
<dbReference type="STRING" id="398580.Dshi_0178"/>
<dbReference type="InterPro" id="IPR004839">
    <property type="entry name" value="Aminotransferase_I/II_large"/>
</dbReference>
<dbReference type="Gene3D" id="3.40.640.10">
    <property type="entry name" value="Type I PLP-dependent aspartate aminotransferase-like (Major domain)"/>
    <property type="match status" value="1"/>
</dbReference>
<dbReference type="eggNOG" id="COG1168">
    <property type="taxonomic scope" value="Bacteria"/>
</dbReference>
<dbReference type="GO" id="GO:0008483">
    <property type="term" value="F:transaminase activity"/>
    <property type="evidence" value="ECO:0007669"/>
    <property type="project" value="UniProtKB-KW"/>
</dbReference>
<dbReference type="EMBL" id="CP000830">
    <property type="protein sequence ID" value="ABV91927.1"/>
    <property type="molecule type" value="Genomic_DNA"/>
</dbReference>
<dbReference type="EC" id="4.4.1.13" evidence="2"/>
<evidence type="ECO:0000313" key="7">
    <source>
        <dbReference type="EMBL" id="ABV91927.1"/>
    </source>
</evidence>
<keyword evidence="3" id="KW-0663">Pyridoxal phosphate</keyword>
<keyword evidence="4" id="KW-0456">Lyase</keyword>
<dbReference type="GO" id="GO:0047804">
    <property type="term" value="F:cysteine-S-conjugate beta-lyase activity"/>
    <property type="evidence" value="ECO:0007669"/>
    <property type="project" value="UniProtKB-EC"/>
</dbReference>
<dbReference type="AlphaFoldDB" id="A8LLB7"/>
<evidence type="ECO:0000256" key="4">
    <source>
        <dbReference type="ARBA" id="ARBA00023239"/>
    </source>
</evidence>
<dbReference type="Proteomes" id="UP000006833">
    <property type="component" value="Chromosome"/>
</dbReference>
<dbReference type="SUPFAM" id="SSF53383">
    <property type="entry name" value="PLP-dependent transferases"/>
    <property type="match status" value="1"/>
</dbReference>
<dbReference type="PANTHER" id="PTHR43525">
    <property type="entry name" value="PROTEIN MALY"/>
    <property type="match status" value="1"/>
</dbReference>
<protein>
    <recommendedName>
        <fullName evidence="2">cysteine-S-conjugate beta-lyase</fullName>
        <ecNumber evidence="2">4.4.1.13</ecNumber>
    </recommendedName>
</protein>
<dbReference type="InterPro" id="IPR015424">
    <property type="entry name" value="PyrdxlP-dep_Trfase"/>
</dbReference>
<sequence>MTFDTEIDRRNTDCIKWDKMESAFGVSPEDGLAMWIADMDFPPGPFLQEAMQGLLARADYGYFCGLESYEDAIIGWMRDRHGWTVEREWMFTTYGLGNGIAITLNALTAPGDEVIIFSPVYHEFAAKITKTGRVVKELPLAIVDGVYTMDFDAYAGMLSGRETMVIACSPHNPAGRVWTQEELTALADFCQRHDLLLISDEIHADLTFAGHTHIPMHVAAPQIADRLVMTTSASKTFNIAGGRTGCVTIPDPDLRARFHRFFNTLDMQPNLLGVALTRAAYSPAGAAWCDALCTYLEGNAAVFNDGVNAIPGLSAMPMQGTYLAWVDFAGTGMERPEFSERVYGTARIAATPGHTLGKGGESCLRFNVGMPRARVQEAVDRLADAFADLQ</sequence>
<dbReference type="InterPro" id="IPR015422">
    <property type="entry name" value="PyrdxlP-dep_Trfase_small"/>
</dbReference>
<dbReference type="HOGENOM" id="CLU_017584_15_0_5"/>
<name>A8LLB7_DINSH</name>
<keyword evidence="7" id="KW-0032">Aminotransferase</keyword>
<dbReference type="KEGG" id="dsh:Dshi_0178"/>
<dbReference type="InterPro" id="IPR015421">
    <property type="entry name" value="PyrdxlP-dep_Trfase_major"/>
</dbReference>
<dbReference type="GO" id="GO:0030170">
    <property type="term" value="F:pyridoxal phosphate binding"/>
    <property type="evidence" value="ECO:0007669"/>
    <property type="project" value="InterPro"/>
</dbReference>
<evidence type="ECO:0000256" key="2">
    <source>
        <dbReference type="ARBA" id="ARBA00012224"/>
    </source>
</evidence>
<keyword evidence="7" id="KW-0808">Transferase</keyword>
<dbReference type="RefSeq" id="WP_012176860.1">
    <property type="nucleotide sequence ID" value="NC_009952.1"/>
</dbReference>
<evidence type="ECO:0000256" key="3">
    <source>
        <dbReference type="ARBA" id="ARBA00022898"/>
    </source>
</evidence>
<dbReference type="PANTHER" id="PTHR43525:SF1">
    <property type="entry name" value="PROTEIN MALY"/>
    <property type="match status" value="1"/>
</dbReference>
<keyword evidence="8" id="KW-1185">Reference proteome</keyword>